<dbReference type="Proteomes" id="UP000694387">
    <property type="component" value="Chromosome 27"/>
</dbReference>
<dbReference type="GO" id="GO:0006914">
    <property type="term" value="P:autophagy"/>
    <property type="evidence" value="ECO:0007669"/>
    <property type="project" value="UniProtKB-KW"/>
</dbReference>
<dbReference type="InterPro" id="IPR029071">
    <property type="entry name" value="Ubiquitin-like_domsf"/>
</dbReference>
<evidence type="ECO:0000256" key="1">
    <source>
        <dbReference type="ARBA" id="ARBA00004370"/>
    </source>
</evidence>
<name>A0A8C4MLQ5_EQUAS</name>
<dbReference type="AlphaFoldDB" id="A0A8C4MLQ5"/>
<comment type="subcellular location">
    <subcellularLocation>
        <location evidence="1">Membrane</location>
    </subcellularLocation>
</comment>
<dbReference type="GO" id="GO:0016020">
    <property type="term" value="C:membrane"/>
    <property type="evidence" value="ECO:0007669"/>
    <property type="project" value="UniProtKB-SubCell"/>
</dbReference>
<keyword evidence="3" id="KW-0472">Membrane</keyword>
<comment type="similarity">
    <text evidence="2 6">Belongs to the ATG8 family.</text>
</comment>
<dbReference type="InterPro" id="IPR004241">
    <property type="entry name" value="Atg8-like"/>
</dbReference>
<evidence type="ECO:0000256" key="5">
    <source>
        <dbReference type="PIRSR" id="PIRSR604241-50"/>
    </source>
</evidence>
<dbReference type="SUPFAM" id="SSF54236">
    <property type="entry name" value="Ubiquitin-like"/>
    <property type="match status" value="1"/>
</dbReference>
<accession>A0A8C4MLQ5</accession>
<organism evidence="7 8">
    <name type="scientific">Equus asinus</name>
    <name type="common">Donkey</name>
    <name type="synonym">Equus africanus asinus</name>
    <dbReference type="NCBI Taxonomy" id="9793"/>
    <lineage>
        <taxon>Eukaryota</taxon>
        <taxon>Metazoa</taxon>
        <taxon>Chordata</taxon>
        <taxon>Craniata</taxon>
        <taxon>Vertebrata</taxon>
        <taxon>Euteleostomi</taxon>
        <taxon>Mammalia</taxon>
        <taxon>Eutheria</taxon>
        <taxon>Laurasiatheria</taxon>
        <taxon>Perissodactyla</taxon>
        <taxon>Equidae</taxon>
        <taxon>Equus</taxon>
    </lineage>
</organism>
<dbReference type="PANTHER" id="PTHR10969">
    <property type="entry name" value="MICROTUBULE-ASSOCIATED PROTEINS 1A/1B LIGHT CHAIN 3-RELATED"/>
    <property type="match status" value="1"/>
</dbReference>
<keyword evidence="6" id="KW-0072">Autophagy</keyword>
<sequence>MKIHLRPEDTLFLFVNNTIRPTSAVMGQLYEDNHEGDYFLYVACSDESVYGK</sequence>
<keyword evidence="8" id="KW-1185">Reference proteome</keyword>
<evidence type="ECO:0000256" key="6">
    <source>
        <dbReference type="RuleBase" id="RU004384"/>
    </source>
</evidence>
<evidence type="ECO:0000256" key="2">
    <source>
        <dbReference type="ARBA" id="ARBA00007293"/>
    </source>
</evidence>
<reference evidence="7" key="3">
    <citation type="submission" date="2025-09" db="UniProtKB">
        <authorList>
            <consortium name="Ensembl"/>
        </authorList>
    </citation>
    <scope>IDENTIFICATION</scope>
</reference>
<dbReference type="Ensembl" id="ENSEAST00005027028.2">
    <property type="protein sequence ID" value="ENSEASP00005024908.1"/>
    <property type="gene ID" value="ENSEASG00005016935.2"/>
</dbReference>
<evidence type="ECO:0008006" key="9">
    <source>
        <dbReference type="Google" id="ProtNLM"/>
    </source>
</evidence>
<dbReference type="OMA" id="WMMSKKL"/>
<reference evidence="7 8" key="1">
    <citation type="journal article" date="2020" name="Nat. Commun.">
        <title>Donkey genomes provide new insights into domestication and selection for coat color.</title>
        <authorList>
            <person name="Wang"/>
            <person name="C."/>
            <person name="Li"/>
            <person name="H."/>
            <person name="Guo"/>
            <person name="Y."/>
            <person name="Huang"/>
            <person name="J."/>
            <person name="Sun"/>
            <person name="Y."/>
            <person name="Min"/>
            <person name="J."/>
            <person name="Wang"/>
            <person name="J."/>
            <person name="Fang"/>
            <person name="X."/>
            <person name="Zhao"/>
            <person name="Z."/>
            <person name="Wang"/>
            <person name="S."/>
            <person name="Zhang"/>
            <person name="Y."/>
            <person name="Liu"/>
            <person name="Q."/>
            <person name="Jiang"/>
            <person name="Q."/>
            <person name="Wang"/>
            <person name="X."/>
            <person name="Guo"/>
            <person name="Y."/>
            <person name="Yang"/>
            <person name="C."/>
            <person name="Wang"/>
            <person name="Y."/>
            <person name="Tian"/>
            <person name="F."/>
            <person name="Zhuang"/>
            <person name="G."/>
            <person name="Fan"/>
            <person name="Y."/>
            <person name="Gao"/>
            <person name="Q."/>
            <person name="Li"/>
            <person name="Y."/>
            <person name="Ju"/>
            <person name="Z."/>
            <person name="Li"/>
            <person name="J."/>
            <person name="Li"/>
            <person name="R."/>
            <person name="Hou"/>
            <person name="M."/>
            <person name="Yang"/>
            <person name="G."/>
            <person name="Liu"/>
            <person name="G."/>
            <person name="Liu"/>
            <person name="W."/>
            <person name="Guo"/>
            <person name="J."/>
            <person name="Pan"/>
            <person name="S."/>
            <person name="Fan"/>
            <person name="G."/>
            <person name="Zhang"/>
            <person name="W."/>
            <person name="Zhang"/>
            <person name="R."/>
            <person name="Yu"/>
            <person name="J."/>
            <person name="Zhang"/>
            <person name="X."/>
            <person name="Yin"/>
            <person name="Q."/>
            <person name="Ji"/>
            <person name="C."/>
            <person name="Jin"/>
            <person name="Y."/>
            <person name="Yue"/>
            <person name="G."/>
            <person name="Liu"/>
            <person name="M."/>
            <person name="Xu"/>
            <person name="J."/>
            <person name="Liu"/>
            <person name="S."/>
            <person name="Jordana"/>
            <person name="J."/>
            <person name="Noce"/>
            <person name="A."/>
            <person name="Amills"/>
            <person name="M."/>
            <person name="Wu"/>
            <person name="D.D."/>
            <person name="Li"/>
            <person name="S."/>
            <person name="Zhou"/>
            <person name="X. and Zhong"/>
            <person name="J."/>
        </authorList>
    </citation>
    <scope>NUCLEOTIDE SEQUENCE [LARGE SCALE GENOMIC DNA]</scope>
</reference>
<keyword evidence="4 5" id="KW-0449">Lipoprotein</keyword>
<dbReference type="GeneTree" id="ENSGT00940000156876"/>
<evidence type="ECO:0000313" key="7">
    <source>
        <dbReference type="Ensembl" id="ENSEASP00005024908.1"/>
    </source>
</evidence>
<evidence type="ECO:0000313" key="8">
    <source>
        <dbReference type="Proteomes" id="UP000694387"/>
    </source>
</evidence>
<dbReference type="Pfam" id="PF02991">
    <property type="entry name" value="ATG8"/>
    <property type="match status" value="1"/>
</dbReference>
<evidence type="ECO:0000256" key="4">
    <source>
        <dbReference type="ARBA" id="ARBA00023288"/>
    </source>
</evidence>
<protein>
    <recommendedName>
        <fullName evidence="9">Autophagy-related protein</fullName>
    </recommendedName>
</protein>
<feature type="lipid moiety-binding region" description="Phosphatidylserine amidated glycine; alternate" evidence="5">
    <location>
        <position position="51"/>
    </location>
</feature>
<dbReference type="Gene3D" id="3.10.20.90">
    <property type="entry name" value="Phosphatidylinositol 3-kinase Catalytic Subunit, Chain A, domain 1"/>
    <property type="match status" value="1"/>
</dbReference>
<evidence type="ECO:0000256" key="3">
    <source>
        <dbReference type="ARBA" id="ARBA00023136"/>
    </source>
</evidence>
<reference evidence="7" key="2">
    <citation type="submission" date="2025-08" db="UniProtKB">
        <authorList>
            <consortium name="Ensembl"/>
        </authorList>
    </citation>
    <scope>IDENTIFICATION</scope>
</reference>
<proteinExistence type="inferred from homology"/>